<evidence type="ECO:0000313" key="3">
    <source>
        <dbReference type="EMBL" id="KIM56927.1"/>
    </source>
</evidence>
<dbReference type="InterPro" id="IPR000719">
    <property type="entry name" value="Prot_kinase_dom"/>
</dbReference>
<feature type="region of interest" description="Disordered" evidence="1">
    <location>
        <begin position="700"/>
        <end position="720"/>
    </location>
</feature>
<proteinExistence type="predicted"/>
<organism evidence="3 4">
    <name type="scientific">Scleroderma citrinum Foug A</name>
    <dbReference type="NCBI Taxonomy" id="1036808"/>
    <lineage>
        <taxon>Eukaryota</taxon>
        <taxon>Fungi</taxon>
        <taxon>Dikarya</taxon>
        <taxon>Basidiomycota</taxon>
        <taxon>Agaricomycotina</taxon>
        <taxon>Agaricomycetes</taxon>
        <taxon>Agaricomycetidae</taxon>
        <taxon>Boletales</taxon>
        <taxon>Sclerodermatineae</taxon>
        <taxon>Sclerodermataceae</taxon>
        <taxon>Scleroderma</taxon>
    </lineage>
</organism>
<dbReference type="Proteomes" id="UP000053989">
    <property type="component" value="Unassembled WGS sequence"/>
</dbReference>
<evidence type="ECO:0000259" key="2">
    <source>
        <dbReference type="PROSITE" id="PS50011"/>
    </source>
</evidence>
<feature type="region of interest" description="Disordered" evidence="1">
    <location>
        <begin position="400"/>
        <end position="433"/>
    </location>
</feature>
<accession>A0A0C2ZWT8</accession>
<dbReference type="Gene3D" id="1.10.510.10">
    <property type="entry name" value="Transferase(Phosphotransferase) domain 1"/>
    <property type="match status" value="1"/>
</dbReference>
<dbReference type="STRING" id="1036808.A0A0C2ZWT8"/>
<dbReference type="GO" id="GO:0005524">
    <property type="term" value="F:ATP binding"/>
    <property type="evidence" value="ECO:0007669"/>
    <property type="project" value="InterPro"/>
</dbReference>
<protein>
    <recommendedName>
        <fullName evidence="2">Protein kinase domain-containing protein</fullName>
    </recommendedName>
</protein>
<evidence type="ECO:0000256" key="1">
    <source>
        <dbReference type="SAM" id="MobiDB-lite"/>
    </source>
</evidence>
<feature type="region of interest" description="Disordered" evidence="1">
    <location>
        <begin position="1"/>
        <end position="29"/>
    </location>
</feature>
<dbReference type="AlphaFoldDB" id="A0A0C2ZWT8"/>
<dbReference type="Pfam" id="PF17667">
    <property type="entry name" value="Pkinase_fungal"/>
    <property type="match status" value="1"/>
</dbReference>
<dbReference type="HOGENOM" id="CLU_011584_1_2_1"/>
<dbReference type="SUPFAM" id="SSF56112">
    <property type="entry name" value="Protein kinase-like (PK-like)"/>
    <property type="match status" value="1"/>
</dbReference>
<dbReference type="GO" id="GO:0004672">
    <property type="term" value="F:protein kinase activity"/>
    <property type="evidence" value="ECO:0007669"/>
    <property type="project" value="InterPro"/>
</dbReference>
<keyword evidence="4" id="KW-1185">Reference proteome</keyword>
<dbReference type="PROSITE" id="PS50011">
    <property type="entry name" value="PROTEIN_KINASE_DOM"/>
    <property type="match status" value="1"/>
</dbReference>
<reference evidence="3 4" key="1">
    <citation type="submission" date="2014-04" db="EMBL/GenBank/DDBJ databases">
        <authorList>
            <consortium name="DOE Joint Genome Institute"/>
            <person name="Kuo A."/>
            <person name="Kohler A."/>
            <person name="Nagy L.G."/>
            <person name="Floudas D."/>
            <person name="Copeland A."/>
            <person name="Barry K.W."/>
            <person name="Cichocki N."/>
            <person name="Veneault-Fourrey C."/>
            <person name="LaButti K."/>
            <person name="Lindquist E.A."/>
            <person name="Lipzen A."/>
            <person name="Lundell T."/>
            <person name="Morin E."/>
            <person name="Murat C."/>
            <person name="Sun H."/>
            <person name="Tunlid A."/>
            <person name="Henrissat B."/>
            <person name="Grigoriev I.V."/>
            <person name="Hibbett D.S."/>
            <person name="Martin F."/>
            <person name="Nordberg H.P."/>
            <person name="Cantor M.N."/>
            <person name="Hua S.X."/>
        </authorList>
    </citation>
    <scope>NUCLEOTIDE SEQUENCE [LARGE SCALE GENOMIC DNA]</scope>
    <source>
        <strain evidence="3 4">Foug A</strain>
    </source>
</reference>
<evidence type="ECO:0000313" key="4">
    <source>
        <dbReference type="Proteomes" id="UP000053989"/>
    </source>
</evidence>
<name>A0A0C2ZWT8_9AGAM</name>
<feature type="domain" description="Protein kinase" evidence="2">
    <location>
        <begin position="308"/>
        <end position="631"/>
    </location>
</feature>
<dbReference type="PANTHER" id="PTHR38248">
    <property type="entry name" value="FUNK1 6"/>
    <property type="match status" value="1"/>
</dbReference>
<dbReference type="OrthoDB" id="3260094at2759"/>
<reference evidence="4" key="2">
    <citation type="submission" date="2015-01" db="EMBL/GenBank/DDBJ databases">
        <title>Evolutionary Origins and Diversification of the Mycorrhizal Mutualists.</title>
        <authorList>
            <consortium name="DOE Joint Genome Institute"/>
            <consortium name="Mycorrhizal Genomics Consortium"/>
            <person name="Kohler A."/>
            <person name="Kuo A."/>
            <person name="Nagy L.G."/>
            <person name="Floudas D."/>
            <person name="Copeland A."/>
            <person name="Barry K.W."/>
            <person name="Cichocki N."/>
            <person name="Veneault-Fourrey C."/>
            <person name="LaButti K."/>
            <person name="Lindquist E.A."/>
            <person name="Lipzen A."/>
            <person name="Lundell T."/>
            <person name="Morin E."/>
            <person name="Murat C."/>
            <person name="Riley R."/>
            <person name="Ohm R."/>
            <person name="Sun H."/>
            <person name="Tunlid A."/>
            <person name="Henrissat B."/>
            <person name="Grigoriev I.V."/>
            <person name="Hibbett D.S."/>
            <person name="Martin F."/>
        </authorList>
    </citation>
    <scope>NUCLEOTIDE SEQUENCE [LARGE SCALE GENOMIC DNA]</scope>
    <source>
        <strain evidence="4">Foug A</strain>
    </source>
</reference>
<dbReference type="InterPro" id="IPR011009">
    <property type="entry name" value="Kinase-like_dom_sf"/>
</dbReference>
<dbReference type="SMART" id="SM00220">
    <property type="entry name" value="S_TKc"/>
    <property type="match status" value="1"/>
</dbReference>
<gene>
    <name evidence="3" type="ORF">SCLCIDRAFT_1219961</name>
</gene>
<dbReference type="EMBL" id="KN822108">
    <property type="protein sequence ID" value="KIM56927.1"/>
    <property type="molecule type" value="Genomic_DNA"/>
</dbReference>
<dbReference type="InterPro" id="IPR040976">
    <property type="entry name" value="Pkinase_fungal"/>
</dbReference>
<dbReference type="PANTHER" id="PTHR38248:SF2">
    <property type="entry name" value="FUNK1 11"/>
    <property type="match status" value="1"/>
</dbReference>
<dbReference type="InParanoid" id="A0A0C2ZWT8"/>
<sequence>MADERTNSNTTPPPPSTIVPDTVPRSRHTSTASYLTGDLVRGRVAVLRDLGPIPVVPLEYFNSAVLPPLRNGIKVESIEHALKASGRIKSGQWSEYQSNPRSATANEEDYYKHLCGIFTAVTTEAQKVTGTSPTVDFIQKPNSVPVSERINTSRPDGYMRLKDKKSLPRFETDTRDSWDDVAVSFEFKKYTNGKDRQDNERKLIWSLHHIMRSDPCRRSTLGVTIEGANTRLWFTCRSVTMVSEPFDFIKDTSQLIRFFCSVAFAADHELGWDPSIQRMEVVDGHVQYEIALDSANGSSVYVTTCIIAEFGAKAMIGRATRVFKGYLKGDPDKTPVAIKDTWRSWDREREDVILKEIFTDMVNVMDEAAAKDAQKHFLTILDADDVVIDGKQDDTLRLLGGQNPPSDCKMLEIPPEEPPSADKASKQTTPSHTTVPAVADFKVTHRVHIRIVFQEVCETLDSVRDLRGVMQMLLDVLKVLQLLHEIGWVHRDISPGNLMRIGGLVKLADLEYAKRLGSDKTHDFRTGTHHFMACEVESHDYLFGERDEPILKHIAEKLWDGPPRPPFTFNPVHDLESLWWIWVWVMYFYVDEDGMTLPAEQAKAFRLLFPDYIPATRLQRLTTSLKAHVPMAFRDVISCTELFRGRLVKSYRGMEMSLPPNYTDFLPDLTNSFLRALELAVDFAGTTKLFIPPEHCKRKEPERDDRHLVSSNSNKRVKQG</sequence>